<reference evidence="1 2" key="1">
    <citation type="submission" date="2015-11" db="EMBL/GenBank/DDBJ databases">
        <title>A Two-component Flavoprotein Monooxygenase System MeaXY Responsible for para-Hydroxylation of 2-Methyl-6-ethylaniline and 2,6-Diethylaniline in Sphingobium baderi DE-13.</title>
        <authorList>
            <person name="Cheng M."/>
            <person name="Meng Q."/>
            <person name="Yang Y."/>
            <person name="Chu C."/>
            <person name="Yan X."/>
            <person name="He J."/>
            <person name="Li S."/>
        </authorList>
    </citation>
    <scope>NUCLEOTIDE SEQUENCE [LARGE SCALE GENOMIC DNA]</scope>
    <source>
        <strain evidence="1 2">DE-13</strain>
    </source>
</reference>
<organism evidence="1 2">
    <name type="scientific">Sphingobium baderi</name>
    <dbReference type="NCBI Taxonomy" id="1332080"/>
    <lineage>
        <taxon>Bacteria</taxon>
        <taxon>Pseudomonadati</taxon>
        <taxon>Pseudomonadota</taxon>
        <taxon>Alphaproteobacteria</taxon>
        <taxon>Sphingomonadales</taxon>
        <taxon>Sphingomonadaceae</taxon>
        <taxon>Sphingobium</taxon>
    </lineage>
</organism>
<dbReference type="OrthoDB" id="3698953at2"/>
<dbReference type="RefSeq" id="WP_062064949.1">
    <property type="nucleotide sequence ID" value="NZ_CP013264.1"/>
</dbReference>
<sequence length="106" mass="11720">MSRYTITIHSPARTDNQAIIGYDPPLRTYFVQAFFDADTDGPDLWLGLRINEMATLDALLHAIAERGFAIAGLNAAMIDAIAQEAARPARKSVAERYGLLDRRSAR</sequence>
<protein>
    <submittedName>
        <fullName evidence="1">Uncharacterized protein</fullName>
    </submittedName>
</protein>
<proteinExistence type="predicted"/>
<keyword evidence="2" id="KW-1185">Reference proteome</keyword>
<dbReference type="EMBL" id="CP013264">
    <property type="protein sequence ID" value="ALR20947.1"/>
    <property type="molecule type" value="Genomic_DNA"/>
</dbReference>
<evidence type="ECO:0000313" key="2">
    <source>
        <dbReference type="Proteomes" id="UP000056968"/>
    </source>
</evidence>
<dbReference type="AlphaFoldDB" id="A0A0S3EZZ0"/>
<evidence type="ECO:0000313" key="1">
    <source>
        <dbReference type="EMBL" id="ALR20947.1"/>
    </source>
</evidence>
<name>A0A0S3EZZ0_9SPHN</name>
<dbReference type="KEGG" id="sbd:ATN00_12200"/>
<accession>A0A0S3EZZ0</accession>
<gene>
    <name evidence="1" type="ORF">ATN00_12200</name>
</gene>
<dbReference type="Proteomes" id="UP000056968">
    <property type="component" value="Chromosome"/>
</dbReference>